<evidence type="ECO:0000313" key="3">
    <source>
        <dbReference type="EMBL" id="WAR10847.1"/>
    </source>
</evidence>
<name>A0ABY7EP64_MYAAR</name>
<proteinExistence type="predicted"/>
<keyword evidence="4" id="KW-1185">Reference proteome</keyword>
<evidence type="ECO:0000256" key="1">
    <source>
        <dbReference type="ARBA" id="ARBA00022729"/>
    </source>
</evidence>
<reference evidence="3" key="1">
    <citation type="submission" date="2022-11" db="EMBL/GenBank/DDBJ databases">
        <title>Centuries of genome instability and evolution in soft-shell clam transmissible cancer (bioRxiv).</title>
        <authorList>
            <person name="Hart S.F.M."/>
            <person name="Yonemitsu M.A."/>
            <person name="Giersch R.M."/>
            <person name="Beal B.F."/>
            <person name="Arriagada G."/>
            <person name="Davis B.W."/>
            <person name="Ostrander E.A."/>
            <person name="Goff S.P."/>
            <person name="Metzger M.J."/>
        </authorList>
    </citation>
    <scope>NUCLEOTIDE SEQUENCE</scope>
    <source>
        <strain evidence="3">MELC-2E11</strain>
        <tissue evidence="3">Siphon/mantle</tissue>
    </source>
</reference>
<keyword evidence="1" id="KW-0732">Signal</keyword>
<dbReference type="InterPro" id="IPR031424">
    <property type="entry name" value="QVR-like"/>
</dbReference>
<dbReference type="Pfam" id="PF17064">
    <property type="entry name" value="QVR"/>
    <property type="match status" value="1"/>
</dbReference>
<protein>
    <recommendedName>
        <fullName evidence="5">Protein quiver</fullName>
    </recommendedName>
</protein>
<accession>A0ABY7EP64</accession>
<dbReference type="PANTHER" id="PTHR33562">
    <property type="entry name" value="ATILLA, ISOFORM B-RELATED-RELATED"/>
    <property type="match status" value="1"/>
</dbReference>
<gene>
    <name evidence="3" type="ORF">MAR_035923</name>
</gene>
<dbReference type="Proteomes" id="UP001164746">
    <property type="component" value="Chromosome 7"/>
</dbReference>
<organism evidence="3 4">
    <name type="scientific">Mya arenaria</name>
    <name type="common">Soft-shell clam</name>
    <dbReference type="NCBI Taxonomy" id="6604"/>
    <lineage>
        <taxon>Eukaryota</taxon>
        <taxon>Metazoa</taxon>
        <taxon>Spiralia</taxon>
        <taxon>Lophotrochozoa</taxon>
        <taxon>Mollusca</taxon>
        <taxon>Bivalvia</taxon>
        <taxon>Autobranchia</taxon>
        <taxon>Heteroconchia</taxon>
        <taxon>Euheterodonta</taxon>
        <taxon>Imparidentia</taxon>
        <taxon>Neoheterodontei</taxon>
        <taxon>Myida</taxon>
        <taxon>Myoidea</taxon>
        <taxon>Myidae</taxon>
        <taxon>Mya</taxon>
    </lineage>
</organism>
<dbReference type="EMBL" id="CP111018">
    <property type="protein sequence ID" value="WAR10847.1"/>
    <property type="molecule type" value="Genomic_DNA"/>
</dbReference>
<evidence type="ECO:0008006" key="5">
    <source>
        <dbReference type="Google" id="ProtNLM"/>
    </source>
</evidence>
<evidence type="ECO:0000256" key="2">
    <source>
        <dbReference type="ARBA" id="ARBA00023180"/>
    </source>
</evidence>
<evidence type="ECO:0000313" key="4">
    <source>
        <dbReference type="Proteomes" id="UP001164746"/>
    </source>
</evidence>
<keyword evidence="2" id="KW-0325">Glycoprotein</keyword>
<dbReference type="InterPro" id="IPR050975">
    <property type="entry name" value="Sleep_regulator"/>
</dbReference>
<sequence>MLYELYWLENMEPSGQTFGKHYIECDCEVEGRMLDELYWHKNMEPSGQTLGTTHGIDCYTCNSLMEPNCEDDFNHAGITVESSCAQCMKSKGKVRDNQVVMRTCSMMALGNDGDCHEESRDGAEKNVCFCNSDNCNGTPHMRIALATVVTTVLIAFRVL</sequence>